<evidence type="ECO:0000256" key="1">
    <source>
        <dbReference type="SAM" id="MobiDB-lite"/>
    </source>
</evidence>
<sequence length="458" mass="51488">MATTIVSQPTTLRKRMHVLERAHSLSNLHQTDILPDLKLKHEDHEESLESLHTAYESRSESSGPEQSAGEEEGDEPEPAAHAPYIGEHHHSPLSPKSKAWYEFDLAVVVALVSPLGHWLTGGDHVKNLLLISLLIFYLHQIIEIPWSLYQKSRPRTRAASIAAWSAAPNSPEARYSQLAASELQKLECLFLFLTFVSPLLGAALLRYATAAVLGPDAVSWFSTGLFVLATGMRPWSHLIDRLNQRTSDLQDFVHYPSSAHGVPLEEHNMLAKRVAHLEKSIAKIKAKVDNTTGDVYDYVDDAVDAVEHAMRKQERKWDRHEGKIKEVEQALSEQAKPSRPILLSNVGIIKSFLSFMVDHTVPLWFTSIKRLYFDAGPPPSSKIARRHSRAASGSHTPTSPLETIVEEEHPLYMQPRQKRSSISVLLQPYYLTASLVYQVGYILTTPLRVVARMVTERY</sequence>
<accession>A0A8H5BTT8</accession>
<evidence type="ECO:0000313" key="2">
    <source>
        <dbReference type="EMBL" id="KAF5329465.1"/>
    </source>
</evidence>
<dbReference type="EMBL" id="JAACJJ010000002">
    <property type="protein sequence ID" value="KAF5329465.1"/>
    <property type="molecule type" value="Genomic_DNA"/>
</dbReference>
<organism evidence="2 3">
    <name type="scientific">Psilocybe cf. subviscida</name>
    <dbReference type="NCBI Taxonomy" id="2480587"/>
    <lineage>
        <taxon>Eukaryota</taxon>
        <taxon>Fungi</taxon>
        <taxon>Dikarya</taxon>
        <taxon>Basidiomycota</taxon>
        <taxon>Agaricomycotina</taxon>
        <taxon>Agaricomycetes</taxon>
        <taxon>Agaricomycetidae</taxon>
        <taxon>Agaricales</taxon>
        <taxon>Agaricineae</taxon>
        <taxon>Strophariaceae</taxon>
        <taxon>Psilocybe</taxon>
    </lineage>
</organism>
<keyword evidence="3" id="KW-1185">Reference proteome</keyword>
<dbReference type="OrthoDB" id="10263751at2759"/>
<evidence type="ECO:0000313" key="3">
    <source>
        <dbReference type="Proteomes" id="UP000567179"/>
    </source>
</evidence>
<comment type="caution">
    <text evidence="2">The sequence shown here is derived from an EMBL/GenBank/DDBJ whole genome shotgun (WGS) entry which is preliminary data.</text>
</comment>
<feature type="region of interest" description="Disordered" evidence="1">
    <location>
        <begin position="45"/>
        <end position="90"/>
    </location>
</feature>
<dbReference type="PANTHER" id="PTHR42032:SF1">
    <property type="entry name" value="YALI0E30679P"/>
    <property type="match status" value="1"/>
</dbReference>
<dbReference type="Proteomes" id="UP000567179">
    <property type="component" value="Unassembled WGS sequence"/>
</dbReference>
<protein>
    <submittedName>
        <fullName evidence="2">Uncharacterized protein</fullName>
    </submittedName>
</protein>
<dbReference type="AlphaFoldDB" id="A0A8H5BTT8"/>
<feature type="compositionally biased region" description="Basic and acidic residues" evidence="1">
    <location>
        <begin position="45"/>
        <end position="59"/>
    </location>
</feature>
<gene>
    <name evidence="2" type="ORF">D9619_009291</name>
</gene>
<name>A0A8H5BTT8_9AGAR</name>
<reference evidence="2 3" key="1">
    <citation type="journal article" date="2020" name="ISME J.">
        <title>Uncovering the hidden diversity of litter-decomposition mechanisms in mushroom-forming fungi.</title>
        <authorList>
            <person name="Floudas D."/>
            <person name="Bentzer J."/>
            <person name="Ahren D."/>
            <person name="Johansson T."/>
            <person name="Persson P."/>
            <person name="Tunlid A."/>
        </authorList>
    </citation>
    <scope>NUCLEOTIDE SEQUENCE [LARGE SCALE GENOMIC DNA]</scope>
    <source>
        <strain evidence="2 3">CBS 101986</strain>
    </source>
</reference>
<proteinExistence type="predicted"/>
<feature type="compositionally biased region" description="Acidic residues" evidence="1">
    <location>
        <begin position="68"/>
        <end position="77"/>
    </location>
</feature>
<dbReference type="PANTHER" id="PTHR42032">
    <property type="entry name" value="YALI0E30679P"/>
    <property type="match status" value="1"/>
</dbReference>